<evidence type="ECO:0000256" key="19">
    <source>
        <dbReference type="PROSITE-ProRule" id="PRU00276"/>
    </source>
</evidence>
<evidence type="ECO:0000256" key="7">
    <source>
        <dbReference type="ARBA" id="ARBA00022729"/>
    </source>
</evidence>
<keyword evidence="10 20" id="KW-0472">Membrane</keyword>
<dbReference type="SUPFAM" id="SSF57552">
    <property type="entry name" value="Blood coagulation inhibitor (disintegrin)"/>
    <property type="match status" value="1"/>
</dbReference>
<dbReference type="GO" id="GO:0008584">
    <property type="term" value="P:male gonad development"/>
    <property type="evidence" value="ECO:0007669"/>
    <property type="project" value="TreeGrafter"/>
</dbReference>
<evidence type="ECO:0000256" key="10">
    <source>
        <dbReference type="ARBA" id="ARBA00023136"/>
    </source>
</evidence>
<dbReference type="PANTHER" id="PTHR11905">
    <property type="entry name" value="ADAM A DISINTEGRIN AND METALLOPROTEASE DOMAIN"/>
    <property type="match status" value="1"/>
</dbReference>
<dbReference type="GO" id="GO:0006508">
    <property type="term" value="P:proteolysis"/>
    <property type="evidence" value="ECO:0007669"/>
    <property type="project" value="InterPro"/>
</dbReference>
<dbReference type="InterPro" id="IPR024079">
    <property type="entry name" value="MetalloPept_cat_dom_sf"/>
</dbReference>
<accession>A0A7J7ZP01</accession>
<keyword evidence="9 20" id="KW-1133">Transmembrane helix</keyword>
<feature type="disulfide bond" evidence="17">
    <location>
        <begin position="318"/>
        <end position="338"/>
    </location>
</feature>
<feature type="signal peptide" evidence="21">
    <location>
        <begin position="1"/>
        <end position="16"/>
    </location>
</feature>
<keyword evidence="7 21" id="KW-0732">Signal</keyword>
<evidence type="ECO:0000256" key="5">
    <source>
        <dbReference type="ARBA" id="ARBA00022553"/>
    </source>
</evidence>
<dbReference type="PRINTS" id="PR00289">
    <property type="entry name" value="DISINTEGRIN"/>
</dbReference>
<dbReference type="AlphaFoldDB" id="A0A7J7ZP01"/>
<dbReference type="FunFam" id="4.10.70.10:FF:000001">
    <property type="entry name" value="Disintegrin and metalloproteinase domain-containing protein 22"/>
    <property type="match status" value="1"/>
</dbReference>
<comment type="caution">
    <text evidence="18">Lacks conserved residue(s) required for the propagation of feature annotation.</text>
</comment>
<feature type="domain" description="Disintegrin" evidence="23">
    <location>
        <begin position="257"/>
        <end position="346"/>
    </location>
</feature>
<comment type="subunit">
    <text evidence="2">Heterodimer with ADAM1/fertilin subunit alpha.</text>
</comment>
<evidence type="ECO:0000256" key="17">
    <source>
        <dbReference type="PROSITE-ProRule" id="PRU00068"/>
    </source>
</evidence>
<dbReference type="GO" id="GO:0004222">
    <property type="term" value="F:metalloendopeptidase activity"/>
    <property type="evidence" value="ECO:0007669"/>
    <property type="project" value="InterPro"/>
</dbReference>
<dbReference type="PANTHER" id="PTHR11905:SF108">
    <property type="entry name" value="DISINTEGRIN AND METALLOPROTEINASE DOMAIN-CONTAINING PROTEIN 2"/>
    <property type="match status" value="1"/>
</dbReference>
<keyword evidence="5" id="KW-0597">Phosphoprotein</keyword>
<dbReference type="SMART" id="SM00608">
    <property type="entry name" value="ACR"/>
    <property type="match status" value="1"/>
</dbReference>
<evidence type="ECO:0000256" key="3">
    <source>
        <dbReference type="ARBA" id="ARBA00020159"/>
    </source>
</evidence>
<proteinExistence type="predicted"/>
<dbReference type="InterPro" id="IPR018358">
    <property type="entry name" value="Disintegrin_CS"/>
</dbReference>
<comment type="function">
    <text evidence="13">Sperm surface membrane protein that may be involved in sperm-egg plasma membrane adhesion and fusion during fertilization. Could have a direct role in sperm-zona binding or migration of sperm from the uterus into the oviduct. Interactions with egg membrane could be mediated via binding between its disintegrin-like domain to one or more integrins receptors on the egg. This is a non catalytic metalloprotease-like protein.</text>
</comment>
<evidence type="ECO:0000256" key="8">
    <source>
        <dbReference type="ARBA" id="ARBA00022889"/>
    </source>
</evidence>
<dbReference type="InterPro" id="IPR036436">
    <property type="entry name" value="Disintegrin_dom_sf"/>
</dbReference>
<dbReference type="SMART" id="SM00050">
    <property type="entry name" value="DISIN"/>
    <property type="match status" value="1"/>
</dbReference>
<evidence type="ECO:0000256" key="1">
    <source>
        <dbReference type="ARBA" id="ARBA00004479"/>
    </source>
</evidence>
<feature type="transmembrane region" description="Helical" evidence="20">
    <location>
        <begin position="527"/>
        <end position="551"/>
    </location>
</feature>
<dbReference type="InterPro" id="IPR002870">
    <property type="entry name" value="Peptidase_M12B_N"/>
</dbReference>
<evidence type="ECO:0000259" key="23">
    <source>
        <dbReference type="PROSITE" id="PS50214"/>
    </source>
</evidence>
<evidence type="ECO:0000256" key="14">
    <source>
        <dbReference type="ARBA" id="ARBA00030994"/>
    </source>
</evidence>
<dbReference type="Pfam" id="PF00200">
    <property type="entry name" value="Disintegrin"/>
    <property type="match status" value="1"/>
</dbReference>
<evidence type="ECO:0000259" key="24">
    <source>
        <dbReference type="PROSITE" id="PS50215"/>
    </source>
</evidence>
<keyword evidence="8" id="KW-0130">Cell adhesion</keyword>
<evidence type="ECO:0000256" key="20">
    <source>
        <dbReference type="SAM" id="Phobius"/>
    </source>
</evidence>
<evidence type="ECO:0000256" key="12">
    <source>
        <dbReference type="ARBA" id="ARBA00023180"/>
    </source>
</evidence>
<dbReference type="Gene3D" id="3.40.390.10">
    <property type="entry name" value="Collagenase (Catalytic Domain)"/>
    <property type="match status" value="1"/>
</dbReference>
<comment type="subcellular location">
    <subcellularLocation>
        <location evidence="1">Membrane</location>
        <topology evidence="1">Single-pass type I membrane protein</topology>
    </subcellularLocation>
</comment>
<evidence type="ECO:0000256" key="13">
    <source>
        <dbReference type="ARBA" id="ARBA00025231"/>
    </source>
</evidence>
<evidence type="ECO:0000256" key="18">
    <source>
        <dbReference type="PROSITE-ProRule" id="PRU00076"/>
    </source>
</evidence>
<dbReference type="Gene3D" id="4.10.70.10">
    <property type="entry name" value="Disintegrin domain"/>
    <property type="match status" value="1"/>
</dbReference>
<dbReference type="Pfam" id="PF08516">
    <property type="entry name" value="ADAM_CR"/>
    <property type="match status" value="1"/>
</dbReference>
<evidence type="ECO:0000256" key="4">
    <source>
        <dbReference type="ARBA" id="ARBA00022536"/>
    </source>
</evidence>
<dbReference type="EMBL" id="JACAGC010000003">
    <property type="protein sequence ID" value="KAF6375894.1"/>
    <property type="molecule type" value="Genomic_DNA"/>
</dbReference>
<evidence type="ECO:0000313" key="25">
    <source>
        <dbReference type="EMBL" id="KAF6375894.1"/>
    </source>
</evidence>
<dbReference type="PROSITE" id="PS50215">
    <property type="entry name" value="ADAM_MEPRO"/>
    <property type="match status" value="1"/>
</dbReference>
<dbReference type="PROSITE" id="PS00427">
    <property type="entry name" value="DISINTEGRIN_1"/>
    <property type="match status" value="1"/>
</dbReference>
<dbReference type="Proteomes" id="UP000585614">
    <property type="component" value="Unassembled WGS sequence"/>
</dbReference>
<dbReference type="GO" id="GO:0007339">
    <property type="term" value="P:binding of sperm to zona pellucida"/>
    <property type="evidence" value="ECO:0007669"/>
    <property type="project" value="TreeGrafter"/>
</dbReference>
<feature type="disulfide bond" evidence="19">
    <location>
        <begin position="205"/>
        <end position="210"/>
    </location>
</feature>
<evidence type="ECO:0000256" key="6">
    <source>
        <dbReference type="ARBA" id="ARBA00022692"/>
    </source>
</evidence>
<organism evidence="25 26">
    <name type="scientific">Rhinolophus ferrumequinum</name>
    <name type="common">Greater horseshoe bat</name>
    <dbReference type="NCBI Taxonomy" id="59479"/>
    <lineage>
        <taxon>Eukaryota</taxon>
        <taxon>Metazoa</taxon>
        <taxon>Chordata</taxon>
        <taxon>Craniata</taxon>
        <taxon>Vertebrata</taxon>
        <taxon>Euteleostomi</taxon>
        <taxon>Mammalia</taxon>
        <taxon>Eutheria</taxon>
        <taxon>Laurasiatheria</taxon>
        <taxon>Chiroptera</taxon>
        <taxon>Yinpterochiroptera</taxon>
        <taxon>Rhinolophoidea</taxon>
        <taxon>Rhinolophidae</taxon>
        <taxon>Rhinolophinae</taxon>
        <taxon>Rhinolophus</taxon>
    </lineage>
</organism>
<dbReference type="SUPFAM" id="SSF55486">
    <property type="entry name" value="Metalloproteases ('zincins'), catalytic domain"/>
    <property type="match status" value="1"/>
</dbReference>
<feature type="disulfide bond" evidence="18">
    <location>
        <begin position="477"/>
        <end position="486"/>
    </location>
</feature>
<dbReference type="PROSITE" id="PS50026">
    <property type="entry name" value="EGF_3"/>
    <property type="match status" value="1"/>
</dbReference>
<evidence type="ECO:0000256" key="16">
    <source>
        <dbReference type="ARBA" id="ARBA00032022"/>
    </source>
</evidence>
<dbReference type="GO" id="GO:0005886">
    <property type="term" value="C:plasma membrane"/>
    <property type="evidence" value="ECO:0007669"/>
    <property type="project" value="TreeGrafter"/>
</dbReference>
<evidence type="ECO:0000256" key="15">
    <source>
        <dbReference type="ARBA" id="ARBA00031933"/>
    </source>
</evidence>
<feature type="domain" description="Peptidase M12B" evidence="24">
    <location>
        <begin position="159"/>
        <end position="249"/>
    </location>
</feature>
<name>A0A7J7ZP01_RHIFE</name>
<dbReference type="PROSITE" id="PS50214">
    <property type="entry name" value="DISINTEGRIN_2"/>
    <property type="match status" value="1"/>
</dbReference>
<evidence type="ECO:0000256" key="2">
    <source>
        <dbReference type="ARBA" id="ARBA00011609"/>
    </source>
</evidence>
<evidence type="ECO:0000256" key="21">
    <source>
        <dbReference type="SAM" id="SignalP"/>
    </source>
</evidence>
<dbReference type="GO" id="GO:0007155">
    <property type="term" value="P:cell adhesion"/>
    <property type="evidence" value="ECO:0007669"/>
    <property type="project" value="UniProtKB-KW"/>
</dbReference>
<evidence type="ECO:0000259" key="22">
    <source>
        <dbReference type="PROSITE" id="PS50026"/>
    </source>
</evidence>
<keyword evidence="4 18" id="KW-0245">EGF-like domain</keyword>
<comment type="caution">
    <text evidence="25">The sequence shown here is derived from an EMBL/GenBank/DDBJ whole genome shotgun (WGS) entry which is preliminary data.</text>
</comment>
<keyword evidence="12" id="KW-0325">Glycoprotein</keyword>
<evidence type="ECO:0000256" key="11">
    <source>
        <dbReference type="ARBA" id="ARBA00023157"/>
    </source>
</evidence>
<evidence type="ECO:0000313" key="26">
    <source>
        <dbReference type="Proteomes" id="UP000585614"/>
    </source>
</evidence>
<sequence>MLCLLLLLIGFIELQTEDNSHRLRMQITIPEKIRSLSSEGVESHVSYNIVIEGKTYTVNLMQKAFLPHNFRVYGYKGAGSRKPFEQQFQSFCFYQGYIEGYPNSMVILSTCTGLRGILQFENVSYGIEPLEPSIGFEHVIYQVKHKNEGASLYAEEDIEPKEMSYKIQTIEHPRTISLESLAIIIAQLLSLSMGITYDDINKCQCPSSVCIMNPEAIHSSGVKIFSNCSMEDFAHFISKPQSQCLQNQPRLDPSYKAAVCGNGKVEQGEQCDCGTQEQCDTQQNKCCEAASCTLKAGYNCDNGECCENCHYKAKGQECRVSLDECDLPEYCNGSSASCQDDFFIHNGYPCRMNQWLCLDGICVSGTKQCTDTFGEGARIAPPECFQYLNSMTDQSGNCGLDSSGYKKCNPNGHVCISLEYSHNHIDNEKMWVKDGTICGQNKVCKNKECVDNYITYDCDSQKCNNQGVCNNKKNCHCNPTFLPPDCKTEDTSWLGGSVDSGNFPPASARNPERLYIENAYYPKSTRWPVFLLIPFFVVLCVMIAILVKVYFQRKKRKTEEYTSNEQLESENELKE</sequence>
<dbReference type="InterPro" id="IPR000742">
    <property type="entry name" value="EGF"/>
</dbReference>
<dbReference type="InterPro" id="IPR001762">
    <property type="entry name" value="Disintegrin_dom"/>
</dbReference>
<feature type="domain" description="EGF-like" evidence="22">
    <location>
        <begin position="454"/>
        <end position="487"/>
    </location>
</feature>
<dbReference type="Pfam" id="PF01562">
    <property type="entry name" value="Pep_M12B_propep"/>
    <property type="match status" value="1"/>
</dbReference>
<gene>
    <name evidence="25" type="ORF">mRhiFer1_000296</name>
</gene>
<dbReference type="Pfam" id="PF01421">
    <property type="entry name" value="Reprolysin"/>
    <property type="match status" value="1"/>
</dbReference>
<evidence type="ECO:0000256" key="9">
    <source>
        <dbReference type="ARBA" id="ARBA00022989"/>
    </source>
</evidence>
<reference evidence="25 26" key="1">
    <citation type="journal article" date="2020" name="Nature">
        <title>Six reference-quality genomes reveal evolution of bat adaptations.</title>
        <authorList>
            <person name="Jebb D."/>
            <person name="Huang Z."/>
            <person name="Pippel M."/>
            <person name="Hughes G.M."/>
            <person name="Lavrichenko K."/>
            <person name="Devanna P."/>
            <person name="Winkler S."/>
            <person name="Jermiin L.S."/>
            <person name="Skirmuntt E.C."/>
            <person name="Katzourakis A."/>
            <person name="Burkitt-Gray L."/>
            <person name="Ray D.A."/>
            <person name="Sullivan K.A.M."/>
            <person name="Roscito J.G."/>
            <person name="Kirilenko B.M."/>
            <person name="Davalos L.M."/>
            <person name="Corthals A.P."/>
            <person name="Power M.L."/>
            <person name="Jones G."/>
            <person name="Ransome R.D."/>
            <person name="Dechmann D.K.N."/>
            <person name="Locatelli A.G."/>
            <person name="Puechmaille S.J."/>
            <person name="Fedrigo O."/>
            <person name="Jarvis E.D."/>
            <person name="Hiller M."/>
            <person name="Vernes S.C."/>
            <person name="Myers E.W."/>
            <person name="Teeling E.C."/>
        </authorList>
    </citation>
    <scope>NUCLEOTIDE SEQUENCE [LARGE SCALE GENOMIC DNA]</scope>
    <source>
        <strain evidence="25">MRhiFer1</strain>
        <tissue evidence="25">Lung</tissue>
    </source>
</reference>
<keyword evidence="11 18" id="KW-1015">Disulfide bond</keyword>
<keyword evidence="6 20" id="KW-0812">Transmembrane</keyword>
<feature type="chain" id="PRO_5029886372" description="Disintegrin and metalloproteinase domain-containing protein 2" evidence="21">
    <location>
        <begin position="17"/>
        <end position="575"/>
    </location>
</feature>
<protein>
    <recommendedName>
        <fullName evidence="3">Disintegrin and metalloproteinase domain-containing protein 2</fullName>
    </recommendedName>
    <alternativeName>
        <fullName evidence="14">Fertilin subunit beta</fullName>
    </alternativeName>
    <alternativeName>
        <fullName evidence="16">PH-30</fullName>
    </alternativeName>
    <alternativeName>
        <fullName evidence="15">PH30-beta</fullName>
    </alternativeName>
</protein>
<dbReference type="InterPro" id="IPR006586">
    <property type="entry name" value="ADAM_Cys-rich"/>
</dbReference>
<dbReference type="InterPro" id="IPR001590">
    <property type="entry name" value="Peptidase_M12B"/>
</dbReference>